<comment type="subcellular location">
    <subcellularLocation>
        <location evidence="1">Cell outer membrane</location>
        <topology evidence="1">Multi-pass membrane protein</topology>
    </subcellularLocation>
</comment>
<keyword evidence="7" id="KW-0408">Iron</keyword>
<dbReference type="GO" id="GO:0009279">
    <property type="term" value="C:cell outer membrane"/>
    <property type="evidence" value="ECO:0007669"/>
    <property type="project" value="UniProtKB-SubCell"/>
</dbReference>
<gene>
    <name evidence="11" type="ORF">IC614_05665</name>
</gene>
<dbReference type="GO" id="GO:0015344">
    <property type="term" value="F:siderophore uptake transmembrane transporter activity"/>
    <property type="evidence" value="ECO:0007669"/>
    <property type="project" value="TreeGrafter"/>
</dbReference>
<keyword evidence="3" id="KW-1134">Transmembrane beta strand</keyword>
<reference evidence="11 12" key="1">
    <citation type="submission" date="2020-11" db="EMBL/GenBank/DDBJ databases">
        <title>Genome seq and assembly of Sphingosinicella sp.</title>
        <authorList>
            <person name="Chhetri G."/>
        </authorList>
    </citation>
    <scope>NUCLEOTIDE SEQUENCE [LARGE SCALE GENOMIC DNA]</scope>
    <source>
        <strain evidence="11 12">UDD2</strain>
    </source>
</reference>
<evidence type="ECO:0000256" key="6">
    <source>
        <dbReference type="ARBA" id="ARBA00022729"/>
    </source>
</evidence>
<keyword evidence="10" id="KW-0998">Cell outer membrane</keyword>
<name>A0A7T2GM45_9SPHN</name>
<dbReference type="InterPro" id="IPR039426">
    <property type="entry name" value="TonB-dep_rcpt-like"/>
</dbReference>
<dbReference type="Gene3D" id="2.40.170.20">
    <property type="entry name" value="TonB-dependent receptor, beta-barrel domain"/>
    <property type="match status" value="1"/>
</dbReference>
<keyword evidence="6" id="KW-0732">Signal</keyword>
<evidence type="ECO:0000256" key="10">
    <source>
        <dbReference type="ARBA" id="ARBA00023237"/>
    </source>
</evidence>
<keyword evidence="8" id="KW-0406">Ion transport</keyword>
<dbReference type="SUPFAM" id="SSF56935">
    <property type="entry name" value="Porins"/>
    <property type="match status" value="1"/>
</dbReference>
<keyword evidence="12" id="KW-1185">Reference proteome</keyword>
<keyword evidence="2" id="KW-0813">Transport</keyword>
<keyword evidence="9" id="KW-0472">Membrane</keyword>
<dbReference type="KEGG" id="sflv:IC614_05665"/>
<evidence type="ECO:0000256" key="4">
    <source>
        <dbReference type="ARBA" id="ARBA00022496"/>
    </source>
</evidence>
<keyword evidence="4" id="KW-0410">Iron transport</keyword>
<organism evidence="11 12">
    <name type="scientific">Allosphingosinicella flava</name>
    <dbReference type="NCBI Taxonomy" id="2771430"/>
    <lineage>
        <taxon>Bacteria</taxon>
        <taxon>Pseudomonadati</taxon>
        <taxon>Pseudomonadota</taxon>
        <taxon>Alphaproteobacteria</taxon>
        <taxon>Sphingomonadales</taxon>
        <taxon>Sphingomonadaceae</taxon>
        <taxon>Allosphingosinicella</taxon>
    </lineage>
</organism>
<evidence type="ECO:0000313" key="12">
    <source>
        <dbReference type="Proteomes" id="UP000594873"/>
    </source>
</evidence>
<dbReference type="PANTHER" id="PTHR32552">
    <property type="entry name" value="FERRICHROME IRON RECEPTOR-RELATED"/>
    <property type="match status" value="1"/>
</dbReference>
<evidence type="ECO:0000256" key="3">
    <source>
        <dbReference type="ARBA" id="ARBA00022452"/>
    </source>
</evidence>
<evidence type="ECO:0000256" key="5">
    <source>
        <dbReference type="ARBA" id="ARBA00022692"/>
    </source>
</evidence>
<keyword evidence="5" id="KW-0812">Transmembrane</keyword>
<keyword evidence="11" id="KW-0675">Receptor</keyword>
<sequence>MISRAAMEEAYYWGGAAKFAIANAQFHLFGVEYRYERDAQFRITTTGPVLPPHIERRRFLGQEWAQEKGQSRLAGVTVEKGIGKEWQLGAGGFFSQNHPEKAFLQIFSSADANGNARSVILASPQQRFTAWSGEMKLGWHRQQGTFDHRISAYLRGRRSSARFGGDALLNLGMVNLFDEQVQTDPLTLSAQSRDTDVVDQIGAGLTYRFAWADRLLTSLSLFKTQYRKVFTRSGSPAEETTADPWLYNGMAIIPLTPSLSIYGSYTRGLEEAGVAPQTAVNRNAVLPPIHVRQRKWGFAMLCRPMRRWSSRGSISTSLMPAFAAIRTSMI</sequence>
<evidence type="ECO:0000313" key="11">
    <source>
        <dbReference type="EMBL" id="QPQ56058.1"/>
    </source>
</evidence>
<dbReference type="Proteomes" id="UP000594873">
    <property type="component" value="Chromosome"/>
</dbReference>
<evidence type="ECO:0000256" key="7">
    <source>
        <dbReference type="ARBA" id="ARBA00023004"/>
    </source>
</evidence>
<proteinExistence type="predicted"/>
<dbReference type="PANTHER" id="PTHR32552:SF68">
    <property type="entry name" value="FERRICHROME OUTER MEMBRANE TRANSPORTER_PHAGE RECEPTOR"/>
    <property type="match status" value="1"/>
</dbReference>
<evidence type="ECO:0000256" key="9">
    <source>
        <dbReference type="ARBA" id="ARBA00023136"/>
    </source>
</evidence>
<dbReference type="EMBL" id="CP065592">
    <property type="protein sequence ID" value="QPQ56058.1"/>
    <property type="molecule type" value="Genomic_DNA"/>
</dbReference>
<protein>
    <submittedName>
        <fullName evidence="11">TonB-dependent receptor</fullName>
    </submittedName>
</protein>
<evidence type="ECO:0000256" key="1">
    <source>
        <dbReference type="ARBA" id="ARBA00004571"/>
    </source>
</evidence>
<accession>A0A7T2GM45</accession>
<dbReference type="RefSeq" id="WP_200972918.1">
    <property type="nucleotide sequence ID" value="NZ_CP065592.1"/>
</dbReference>
<dbReference type="InterPro" id="IPR036942">
    <property type="entry name" value="Beta-barrel_TonB_sf"/>
</dbReference>
<evidence type="ECO:0000256" key="8">
    <source>
        <dbReference type="ARBA" id="ARBA00023065"/>
    </source>
</evidence>
<dbReference type="AlphaFoldDB" id="A0A7T2GM45"/>
<evidence type="ECO:0000256" key="2">
    <source>
        <dbReference type="ARBA" id="ARBA00022448"/>
    </source>
</evidence>